<sequence>MTTSTTGFTRSRAALTESGGAFWQGMLDSHLTALRQIIADPRAEHRRQSQLSAHRHPSRTAEPVPSR</sequence>
<proteinExistence type="predicted"/>
<dbReference type="Proteomes" id="UP001183202">
    <property type="component" value="Unassembled WGS sequence"/>
</dbReference>
<organism evidence="2 3">
    <name type="scientific">Pseudonocardia charpentierae</name>
    <dbReference type="NCBI Taxonomy" id="3075545"/>
    <lineage>
        <taxon>Bacteria</taxon>
        <taxon>Bacillati</taxon>
        <taxon>Actinomycetota</taxon>
        <taxon>Actinomycetes</taxon>
        <taxon>Pseudonocardiales</taxon>
        <taxon>Pseudonocardiaceae</taxon>
        <taxon>Pseudonocardia</taxon>
    </lineage>
</organism>
<keyword evidence="3" id="KW-1185">Reference proteome</keyword>
<dbReference type="EMBL" id="JAVREJ010000012">
    <property type="protein sequence ID" value="MDT0351398.1"/>
    <property type="molecule type" value="Genomic_DNA"/>
</dbReference>
<evidence type="ECO:0000313" key="3">
    <source>
        <dbReference type="Proteomes" id="UP001183202"/>
    </source>
</evidence>
<evidence type="ECO:0000313" key="2">
    <source>
        <dbReference type="EMBL" id="MDT0351398.1"/>
    </source>
</evidence>
<accession>A0ABU2NEF2</accession>
<evidence type="ECO:0000256" key="1">
    <source>
        <dbReference type="SAM" id="MobiDB-lite"/>
    </source>
</evidence>
<reference evidence="3" key="1">
    <citation type="submission" date="2023-07" db="EMBL/GenBank/DDBJ databases">
        <title>30 novel species of actinomycetes from the DSMZ collection.</title>
        <authorList>
            <person name="Nouioui I."/>
        </authorList>
    </citation>
    <scope>NUCLEOTIDE SEQUENCE [LARGE SCALE GENOMIC DNA]</scope>
    <source>
        <strain evidence="3">DSM 45834</strain>
    </source>
</reference>
<dbReference type="RefSeq" id="WP_311557687.1">
    <property type="nucleotide sequence ID" value="NZ_JAVREJ010000012.1"/>
</dbReference>
<name>A0ABU2NEF2_9PSEU</name>
<gene>
    <name evidence="2" type="ORF">RM445_17850</name>
</gene>
<comment type="caution">
    <text evidence="2">The sequence shown here is derived from an EMBL/GenBank/DDBJ whole genome shotgun (WGS) entry which is preliminary data.</text>
</comment>
<feature type="region of interest" description="Disordered" evidence="1">
    <location>
        <begin position="41"/>
        <end position="67"/>
    </location>
</feature>
<protein>
    <submittedName>
        <fullName evidence="2">Uncharacterized protein</fullName>
    </submittedName>
</protein>